<feature type="region of interest" description="Disordered" evidence="1">
    <location>
        <begin position="1"/>
        <end position="32"/>
    </location>
</feature>
<reference evidence="3" key="1">
    <citation type="journal article" date="2018" name="Int. J. Syst. Evol. Microbiol.">
        <title>Jatrophihabitans telluris sp. nov., isolated from sediment soil of lava forest wetlands and the emended description of the genus Jatrophihabitans.</title>
        <authorList>
            <person name="Lee K.C."/>
            <person name="Suh M.K."/>
            <person name="Eom M.K."/>
            <person name="Kim K.K."/>
            <person name="Kim J.S."/>
            <person name="Kim D.S."/>
            <person name="Ko S.H."/>
            <person name="Shin Y.K."/>
            <person name="Lee J.S."/>
        </authorList>
    </citation>
    <scope>NUCLEOTIDE SEQUENCE</scope>
    <source>
        <strain evidence="3">N237</strain>
    </source>
</reference>
<sequence>MTDAHEQAATEPERGKREQDERERDGAAQPSEVVNLEFTKFGGTRHWHFRTTRLGHDEHGLWLGARAGTPVQRGDEPPITWDCDFVVLVPRQGDWVATFNAAGKYEVYVDITGPITQERGLVLADDLDLDVVRYFDGRVALLDEDEFAQHQTELSYPAAVIAAAERSAATVLDLVRADTAPFDGTGRRWLEQIAPELAPELAAELAAELATD</sequence>
<evidence type="ECO:0000256" key="1">
    <source>
        <dbReference type="SAM" id="MobiDB-lite"/>
    </source>
</evidence>
<dbReference type="InterPro" id="IPR035930">
    <property type="entry name" value="FomD-like_sf"/>
</dbReference>
<dbReference type="InterPro" id="IPR007295">
    <property type="entry name" value="DUF402"/>
</dbReference>
<protein>
    <submittedName>
        <fullName evidence="3">DUF402 domain-containing protein</fullName>
    </submittedName>
</protein>
<feature type="domain" description="DUF402" evidence="2">
    <location>
        <begin position="43"/>
        <end position="178"/>
    </location>
</feature>
<proteinExistence type="predicted"/>
<organism evidence="3 4">
    <name type="scientific">Jatrophihabitans telluris</name>
    <dbReference type="NCBI Taxonomy" id="2038343"/>
    <lineage>
        <taxon>Bacteria</taxon>
        <taxon>Bacillati</taxon>
        <taxon>Actinomycetota</taxon>
        <taxon>Actinomycetes</taxon>
        <taxon>Jatrophihabitantales</taxon>
        <taxon>Jatrophihabitantaceae</taxon>
        <taxon>Jatrophihabitans</taxon>
    </lineage>
</organism>
<dbReference type="EMBL" id="CP097332">
    <property type="protein sequence ID" value="UQX89642.1"/>
    <property type="molecule type" value="Genomic_DNA"/>
</dbReference>
<gene>
    <name evidence="3" type="ORF">M6D93_06460</name>
</gene>
<accession>A0ABY4R271</accession>
<dbReference type="Proteomes" id="UP001056336">
    <property type="component" value="Chromosome"/>
</dbReference>
<name>A0ABY4R271_9ACTN</name>
<feature type="compositionally biased region" description="Basic and acidic residues" evidence="1">
    <location>
        <begin position="1"/>
        <end position="26"/>
    </location>
</feature>
<dbReference type="Pfam" id="PF04167">
    <property type="entry name" value="DUF402"/>
    <property type="match status" value="1"/>
</dbReference>
<dbReference type="RefSeq" id="WP_249773538.1">
    <property type="nucleotide sequence ID" value="NZ_CP097332.1"/>
</dbReference>
<evidence type="ECO:0000313" key="4">
    <source>
        <dbReference type="Proteomes" id="UP001056336"/>
    </source>
</evidence>
<evidence type="ECO:0000313" key="3">
    <source>
        <dbReference type="EMBL" id="UQX89642.1"/>
    </source>
</evidence>
<dbReference type="SUPFAM" id="SSF159234">
    <property type="entry name" value="FomD-like"/>
    <property type="match status" value="1"/>
</dbReference>
<evidence type="ECO:0000259" key="2">
    <source>
        <dbReference type="Pfam" id="PF04167"/>
    </source>
</evidence>
<dbReference type="Gene3D" id="2.40.380.10">
    <property type="entry name" value="FomD-like"/>
    <property type="match status" value="1"/>
</dbReference>
<reference evidence="3" key="2">
    <citation type="submission" date="2022-05" db="EMBL/GenBank/DDBJ databases">
        <authorList>
            <person name="Kim J.-S."/>
            <person name="Lee K."/>
            <person name="Suh M."/>
            <person name="Eom M."/>
            <person name="Kim J.-S."/>
            <person name="Kim D.-S."/>
            <person name="Ko S.-H."/>
            <person name="Shin Y."/>
            <person name="Lee J.-S."/>
        </authorList>
    </citation>
    <scope>NUCLEOTIDE SEQUENCE</scope>
    <source>
        <strain evidence="3">N237</strain>
    </source>
</reference>
<keyword evidence="4" id="KW-1185">Reference proteome</keyword>